<dbReference type="Gene3D" id="2.60.120.1440">
    <property type="match status" value="1"/>
</dbReference>
<proteinExistence type="predicted"/>
<keyword evidence="1" id="KW-0812">Transmembrane</keyword>
<dbReference type="Pfam" id="PF04773">
    <property type="entry name" value="FecR"/>
    <property type="match status" value="1"/>
</dbReference>
<dbReference type="PANTHER" id="PTHR30273:SF2">
    <property type="entry name" value="PROTEIN FECR"/>
    <property type="match status" value="1"/>
</dbReference>
<protein>
    <submittedName>
        <fullName evidence="4">FecR family protein</fullName>
    </submittedName>
</protein>
<comment type="caution">
    <text evidence="4">The sequence shown here is derived from an EMBL/GenBank/DDBJ whole genome shotgun (WGS) entry which is preliminary data.</text>
</comment>
<keyword evidence="1" id="KW-1133">Transmembrane helix</keyword>
<organism evidence="4 5">
    <name type="scientific">Plebeiibacterium marinum</name>
    <dbReference type="NCBI Taxonomy" id="2992111"/>
    <lineage>
        <taxon>Bacteria</taxon>
        <taxon>Pseudomonadati</taxon>
        <taxon>Bacteroidota</taxon>
        <taxon>Bacteroidia</taxon>
        <taxon>Marinilabiliales</taxon>
        <taxon>Marinilabiliaceae</taxon>
        <taxon>Plebeiibacterium</taxon>
    </lineage>
</organism>
<sequence length="356" mass="40971">MRNKEEIQGRFKELQDRFGRGECSVSELEELELLMEDERSADHIQQHMYAELEEAQYPTVHTFNKSKLFDKIKGEIVVDKKEGKLRSLYLKLVQAAAILIVFVLGAGSLFVYERVTAEKPQPTSYCEIYAPLGSKSKVVLPDNSIVWLNAGSRLKYSNLFNQVDRNLTLEGEGYFKVAKNKKIPFRVDADHFIVEAVGTEFNVRAYKEDEAIVTSLVEGKVKLEHASEKIADNIYLNPNHKATFYKNKSKGNNRPRLIIRPNVDLSPNIAWKNNQLILNKERLEDLSVDLERMYDCKIHFNSEEIKSYMFSGTITDMGLNEILDVIKLSTPVNYEVKGKDVYIGRDNKRIGKFKKY</sequence>
<feature type="transmembrane region" description="Helical" evidence="1">
    <location>
        <begin position="88"/>
        <end position="112"/>
    </location>
</feature>
<dbReference type="Proteomes" id="UP001207408">
    <property type="component" value="Unassembled WGS sequence"/>
</dbReference>
<keyword evidence="5" id="KW-1185">Reference proteome</keyword>
<dbReference type="EMBL" id="JAPDPI010000003">
    <property type="protein sequence ID" value="MCW3804471.1"/>
    <property type="molecule type" value="Genomic_DNA"/>
</dbReference>
<evidence type="ECO:0000256" key="1">
    <source>
        <dbReference type="SAM" id="Phobius"/>
    </source>
</evidence>
<dbReference type="InterPro" id="IPR032508">
    <property type="entry name" value="FecR_C"/>
</dbReference>
<reference evidence="4" key="1">
    <citation type="submission" date="2022-10" db="EMBL/GenBank/DDBJ databases">
        <authorList>
            <person name="Yu W.X."/>
        </authorList>
    </citation>
    <scope>NUCLEOTIDE SEQUENCE</scope>
    <source>
        <strain evidence="4">D04</strain>
    </source>
</reference>
<evidence type="ECO:0000313" key="5">
    <source>
        <dbReference type="Proteomes" id="UP001207408"/>
    </source>
</evidence>
<accession>A0AAE3MAW7</accession>
<keyword evidence="1" id="KW-0472">Membrane</keyword>
<feature type="domain" description="Protein FecR C-terminal" evidence="3">
    <location>
        <begin position="276"/>
        <end position="343"/>
    </location>
</feature>
<name>A0AAE3MAW7_9BACT</name>
<evidence type="ECO:0000259" key="3">
    <source>
        <dbReference type="Pfam" id="PF16344"/>
    </source>
</evidence>
<feature type="domain" description="FecR protein" evidence="2">
    <location>
        <begin position="133"/>
        <end position="222"/>
    </location>
</feature>
<dbReference type="PIRSF" id="PIRSF018266">
    <property type="entry name" value="FecR"/>
    <property type="match status" value="1"/>
</dbReference>
<evidence type="ECO:0000259" key="2">
    <source>
        <dbReference type="Pfam" id="PF04773"/>
    </source>
</evidence>
<dbReference type="RefSeq" id="WP_301197692.1">
    <property type="nucleotide sequence ID" value="NZ_JAPDPI010000003.1"/>
</dbReference>
<dbReference type="Pfam" id="PF16344">
    <property type="entry name" value="FecR_C"/>
    <property type="match status" value="1"/>
</dbReference>
<dbReference type="GO" id="GO:0016989">
    <property type="term" value="F:sigma factor antagonist activity"/>
    <property type="evidence" value="ECO:0007669"/>
    <property type="project" value="TreeGrafter"/>
</dbReference>
<evidence type="ECO:0000313" key="4">
    <source>
        <dbReference type="EMBL" id="MCW3804471.1"/>
    </source>
</evidence>
<dbReference type="InterPro" id="IPR012373">
    <property type="entry name" value="Ferrdict_sens_TM"/>
</dbReference>
<dbReference type="InterPro" id="IPR006860">
    <property type="entry name" value="FecR"/>
</dbReference>
<dbReference type="AlphaFoldDB" id="A0AAE3MAW7"/>
<gene>
    <name evidence="4" type="ORF">OM074_02475</name>
</gene>
<dbReference type="PANTHER" id="PTHR30273">
    <property type="entry name" value="PERIPLASMIC SIGNAL SENSOR AND SIGMA FACTOR ACTIVATOR FECR-RELATED"/>
    <property type="match status" value="1"/>
</dbReference>
<dbReference type="Gene3D" id="3.55.50.30">
    <property type="match status" value="1"/>
</dbReference>